<evidence type="ECO:0000313" key="8">
    <source>
        <dbReference type="EMBL" id="MCE2595774.1"/>
    </source>
</evidence>
<comment type="function">
    <text evidence="5">Part of a binding-protein-dependent transport system for a sugar.</text>
</comment>
<comment type="caution">
    <text evidence="8">The sequence shown here is derived from an EMBL/GenBank/DDBJ whole genome shotgun (WGS) entry which is preliminary data.</text>
</comment>
<dbReference type="InterPro" id="IPR006059">
    <property type="entry name" value="SBP"/>
</dbReference>
<evidence type="ECO:0000256" key="7">
    <source>
        <dbReference type="SAM" id="SignalP"/>
    </source>
</evidence>
<comment type="subcellular location">
    <subcellularLocation>
        <location evidence="1">Periplasm</location>
    </subcellularLocation>
</comment>
<evidence type="ECO:0000256" key="2">
    <source>
        <dbReference type="ARBA" id="ARBA00008520"/>
    </source>
</evidence>
<accession>A0ABS8WDY9</accession>
<evidence type="ECO:0000313" key="9">
    <source>
        <dbReference type="Proteomes" id="UP001201273"/>
    </source>
</evidence>
<evidence type="ECO:0000256" key="6">
    <source>
        <dbReference type="ARBA" id="ARBA00049753"/>
    </source>
</evidence>
<evidence type="ECO:0000256" key="4">
    <source>
        <dbReference type="ARBA" id="ARBA00022729"/>
    </source>
</evidence>
<comment type="similarity">
    <text evidence="2">Belongs to the bacterial solute-binding protein 1 family.</text>
</comment>
<dbReference type="Gene3D" id="3.40.190.10">
    <property type="entry name" value="Periplasmic binding protein-like II"/>
    <property type="match status" value="2"/>
</dbReference>
<dbReference type="Proteomes" id="UP001201273">
    <property type="component" value="Unassembled WGS sequence"/>
</dbReference>
<protein>
    <recommendedName>
        <fullName evidence="6">Probable sugar-binding periplasmic protein</fullName>
    </recommendedName>
</protein>
<reference evidence="8 9" key="1">
    <citation type="journal article" date="2022" name="Environ. Microbiol. Rep.">
        <title>Eco-phylogenetic analyses reveal divergent evolution of vitamin B12 metabolism in the marine bacterial family 'Psychromonadaceae'.</title>
        <authorList>
            <person name="Jin X."/>
            <person name="Yang Y."/>
            <person name="Cao H."/>
            <person name="Gao B."/>
            <person name="Zhao Z."/>
        </authorList>
    </citation>
    <scope>NUCLEOTIDE SEQUENCE [LARGE SCALE GENOMIC DNA]</scope>
    <source>
        <strain evidence="8 9">MKS20</strain>
    </source>
</reference>
<evidence type="ECO:0000256" key="3">
    <source>
        <dbReference type="ARBA" id="ARBA00022448"/>
    </source>
</evidence>
<keyword evidence="9" id="KW-1185">Reference proteome</keyword>
<evidence type="ECO:0000256" key="5">
    <source>
        <dbReference type="ARBA" id="ARBA00049629"/>
    </source>
</evidence>
<proteinExistence type="inferred from homology"/>
<dbReference type="RefSeq" id="WP_233053443.1">
    <property type="nucleotide sequence ID" value="NZ_JAIMJA010000013.1"/>
</dbReference>
<name>A0ABS8WDY9_9GAMM</name>
<keyword evidence="4 7" id="KW-0732">Signal</keyword>
<evidence type="ECO:0000256" key="1">
    <source>
        <dbReference type="ARBA" id="ARBA00004418"/>
    </source>
</evidence>
<dbReference type="EMBL" id="JAIMJA010000013">
    <property type="protein sequence ID" value="MCE2595774.1"/>
    <property type="molecule type" value="Genomic_DNA"/>
</dbReference>
<dbReference type="Pfam" id="PF01547">
    <property type="entry name" value="SBP_bac_1"/>
    <property type="match status" value="1"/>
</dbReference>
<feature type="chain" id="PRO_5047449565" description="Probable sugar-binding periplasmic protein" evidence="7">
    <location>
        <begin position="22"/>
        <end position="435"/>
    </location>
</feature>
<sequence length="435" mass="48426">MKLGFLSIFILSFCLTQASYATENIAQVIPLSQQQTQPQVEVLHWWTSQGEQRATAALKQAVNANGMVWRDFAVRGGGGDSAMTVLQARAIAGNPPSMAQIEGPAISSWARLGFLVDLESIAQQQQWQQSLPDIALSVNRYQGHFVAIPLTLHRINWMWLNKAIFTQLNLPVPQTWPEFIDTAKTIKQAGITPLAIGHEPWQVAMIFEMMTLGLHGAQEYRQLFVELDPDTINNANTLATLRLFRELSHIVGSKQRAQEWPQATADLATGQAAIQLLGDWVKGELTALGYQANVDYICAAAPGTQNSFIYNMDSFVLFHQGANNSKRVSQAMASLLMNKDFQSQFNQLKGSLPARQDIDLTGFDSCSLAAKQDFDRAQAEHNLVPSLTDSMALPEQQQNEIIQLLYRYFYQDNISAEQVVVQLLNIGKRQGQEGF</sequence>
<keyword evidence="3" id="KW-0813">Transport</keyword>
<gene>
    <name evidence="8" type="ORF">K6Y31_13260</name>
</gene>
<dbReference type="SUPFAM" id="SSF53850">
    <property type="entry name" value="Periplasmic binding protein-like II"/>
    <property type="match status" value="1"/>
</dbReference>
<organism evidence="8 9">
    <name type="scientific">Motilimonas cestriensis</name>
    <dbReference type="NCBI Taxonomy" id="2742685"/>
    <lineage>
        <taxon>Bacteria</taxon>
        <taxon>Pseudomonadati</taxon>
        <taxon>Pseudomonadota</taxon>
        <taxon>Gammaproteobacteria</taxon>
        <taxon>Alteromonadales</taxon>
        <taxon>Alteromonadales genera incertae sedis</taxon>
        <taxon>Motilimonas</taxon>
    </lineage>
</organism>
<dbReference type="InterPro" id="IPR050490">
    <property type="entry name" value="Bact_solute-bd_prot1"/>
</dbReference>
<dbReference type="PANTHER" id="PTHR43649">
    <property type="entry name" value="ARABINOSE-BINDING PROTEIN-RELATED"/>
    <property type="match status" value="1"/>
</dbReference>
<feature type="signal peptide" evidence="7">
    <location>
        <begin position="1"/>
        <end position="21"/>
    </location>
</feature>
<dbReference type="PANTHER" id="PTHR43649:SF28">
    <property type="entry name" value="BINDING PROTEIN COMPONENT OF ABC SUGAR TRANSPORTER-RELATED"/>
    <property type="match status" value="1"/>
</dbReference>